<feature type="transmembrane region" description="Helical" evidence="8">
    <location>
        <begin position="254"/>
        <end position="272"/>
    </location>
</feature>
<dbReference type="PROSITE" id="PS50297">
    <property type="entry name" value="ANK_REP_REGION"/>
    <property type="match status" value="2"/>
</dbReference>
<dbReference type="GO" id="GO:0016020">
    <property type="term" value="C:membrane"/>
    <property type="evidence" value="ECO:0007669"/>
    <property type="project" value="UniProtKB-SubCell"/>
</dbReference>
<comment type="similarity">
    <text evidence="8">Belongs to the DHHC palmitoyltransferase family.</text>
</comment>
<dbReference type="SMART" id="SM00248">
    <property type="entry name" value="ANK"/>
    <property type="match status" value="4"/>
</dbReference>
<accession>A0A1R2BWU2</accession>
<feature type="domain" description="Palmitoyltransferase DHHC" evidence="9">
    <location>
        <begin position="325"/>
        <end position="451"/>
    </location>
</feature>
<dbReference type="SUPFAM" id="SSF48403">
    <property type="entry name" value="Ankyrin repeat"/>
    <property type="match status" value="1"/>
</dbReference>
<dbReference type="Proteomes" id="UP000187209">
    <property type="component" value="Unassembled WGS sequence"/>
</dbReference>
<sequence>MSESLFINSVYKANLTDMYKLLVSSKINIHECHDSRGMNALHIGSLNGNLSVVKFLLMYSRKVYKSPDMVKDWNNEKSEEGFIPAHFAAYRGYIEILKELINAGADLYARNNQGLSLMHVAAQGDQALVLVYLKNLGLDPFSLDNKNSFPLHWAAYMGCETSTAVLLAWGCDTEGQDDDGHTPLHLATIAGNSRIIRNLLIKGAKRSVKDKKEQRPVDIAIRENNKNLIHLLKEVKVIDECCLKPPLRKPQPSYLSLTSFIVLFCIGTLVNLVLRTDHKNYTTYAYGAIIFFSDLFFVLLLSKDPGYLKAKPEKDLLKLYTNYENYLVCPDCQVYRPARSRHCQSCDKCVEKFDHHCPWVNNCIGAKNLGLFFTFINLVWLSLMFTIALNIYAMIEHMESNIISMPNEVDMAFSIIFIVIAFIFAIPLTLLLIVHYKNFINNRTTNERFSKSGNESKVSSYTVSFENKRMGCWRNFIDMCCNMTKHNRINEEKPTNQSVESSYYEVMERLKLVGED</sequence>
<evidence type="ECO:0000256" key="1">
    <source>
        <dbReference type="ARBA" id="ARBA00004141"/>
    </source>
</evidence>
<dbReference type="OrthoDB" id="163438at2759"/>
<comment type="catalytic activity">
    <reaction evidence="8">
        <text>L-cysteinyl-[protein] + hexadecanoyl-CoA = S-hexadecanoyl-L-cysteinyl-[protein] + CoA</text>
        <dbReference type="Rhea" id="RHEA:36683"/>
        <dbReference type="Rhea" id="RHEA-COMP:10131"/>
        <dbReference type="Rhea" id="RHEA-COMP:11032"/>
        <dbReference type="ChEBI" id="CHEBI:29950"/>
        <dbReference type="ChEBI" id="CHEBI:57287"/>
        <dbReference type="ChEBI" id="CHEBI:57379"/>
        <dbReference type="ChEBI" id="CHEBI:74151"/>
        <dbReference type="EC" id="2.3.1.225"/>
    </reaction>
</comment>
<organism evidence="10 11">
    <name type="scientific">Stentor coeruleus</name>
    <dbReference type="NCBI Taxonomy" id="5963"/>
    <lineage>
        <taxon>Eukaryota</taxon>
        <taxon>Sar</taxon>
        <taxon>Alveolata</taxon>
        <taxon>Ciliophora</taxon>
        <taxon>Postciliodesmatophora</taxon>
        <taxon>Heterotrichea</taxon>
        <taxon>Heterotrichida</taxon>
        <taxon>Stentoridae</taxon>
        <taxon>Stentor</taxon>
    </lineage>
</organism>
<dbReference type="EC" id="2.3.1.225" evidence="8"/>
<keyword evidence="5 7" id="KW-0040">ANK repeat</keyword>
<dbReference type="PANTHER" id="PTHR24161">
    <property type="entry name" value="ANK_REP_REGION DOMAIN-CONTAINING PROTEIN-RELATED"/>
    <property type="match status" value="1"/>
</dbReference>
<evidence type="ECO:0000256" key="8">
    <source>
        <dbReference type="RuleBase" id="RU079119"/>
    </source>
</evidence>
<comment type="caution">
    <text evidence="10">The sequence shown here is derived from an EMBL/GenBank/DDBJ whole genome shotgun (WGS) entry which is preliminary data.</text>
</comment>
<keyword evidence="2 8" id="KW-0812">Transmembrane</keyword>
<evidence type="ECO:0000256" key="4">
    <source>
        <dbReference type="ARBA" id="ARBA00022989"/>
    </source>
</evidence>
<keyword evidence="4 8" id="KW-1133">Transmembrane helix</keyword>
<dbReference type="Gene3D" id="1.25.40.20">
    <property type="entry name" value="Ankyrin repeat-containing domain"/>
    <property type="match status" value="1"/>
</dbReference>
<evidence type="ECO:0000256" key="3">
    <source>
        <dbReference type="ARBA" id="ARBA00022737"/>
    </source>
</evidence>
<evidence type="ECO:0000259" key="9">
    <source>
        <dbReference type="Pfam" id="PF01529"/>
    </source>
</evidence>
<comment type="subcellular location">
    <subcellularLocation>
        <location evidence="1">Membrane</location>
        <topology evidence="1">Multi-pass membrane protein</topology>
    </subcellularLocation>
</comment>
<feature type="repeat" description="ANK" evidence="7">
    <location>
        <begin position="80"/>
        <end position="112"/>
    </location>
</feature>
<dbReference type="PROSITE" id="PS50088">
    <property type="entry name" value="ANK_REPEAT"/>
    <property type="match status" value="2"/>
</dbReference>
<dbReference type="PANTHER" id="PTHR24161:SF85">
    <property type="entry name" value="PALMITOYLTRANSFERASE HIP14"/>
    <property type="match status" value="1"/>
</dbReference>
<evidence type="ECO:0000256" key="7">
    <source>
        <dbReference type="PROSITE-ProRule" id="PRU00023"/>
    </source>
</evidence>
<evidence type="ECO:0000256" key="6">
    <source>
        <dbReference type="ARBA" id="ARBA00023136"/>
    </source>
</evidence>
<gene>
    <name evidence="10" type="ORF">SteCoe_18275</name>
</gene>
<feature type="transmembrane region" description="Helical" evidence="8">
    <location>
        <begin position="369"/>
        <end position="392"/>
    </location>
</feature>
<keyword evidence="11" id="KW-1185">Reference proteome</keyword>
<dbReference type="Pfam" id="PF01529">
    <property type="entry name" value="DHHC"/>
    <property type="match status" value="1"/>
</dbReference>
<dbReference type="InterPro" id="IPR036770">
    <property type="entry name" value="Ankyrin_rpt-contain_sf"/>
</dbReference>
<feature type="repeat" description="ANK" evidence="7">
    <location>
        <begin position="179"/>
        <end position="211"/>
    </location>
</feature>
<name>A0A1R2BWU2_9CILI</name>
<evidence type="ECO:0000256" key="5">
    <source>
        <dbReference type="ARBA" id="ARBA00023043"/>
    </source>
</evidence>
<reference evidence="10 11" key="1">
    <citation type="submission" date="2016-11" db="EMBL/GenBank/DDBJ databases">
        <title>The macronuclear genome of Stentor coeruleus: a giant cell with tiny introns.</title>
        <authorList>
            <person name="Slabodnick M."/>
            <person name="Ruby J.G."/>
            <person name="Reiff S.B."/>
            <person name="Swart E.C."/>
            <person name="Gosai S."/>
            <person name="Prabakaran S."/>
            <person name="Witkowska E."/>
            <person name="Larue G.E."/>
            <person name="Fisher S."/>
            <person name="Freeman R.M."/>
            <person name="Gunawardena J."/>
            <person name="Chu W."/>
            <person name="Stover N.A."/>
            <person name="Gregory B.D."/>
            <person name="Nowacki M."/>
            <person name="Derisi J."/>
            <person name="Roy S.W."/>
            <person name="Marshall W.F."/>
            <person name="Sood P."/>
        </authorList>
    </citation>
    <scope>NUCLEOTIDE SEQUENCE [LARGE SCALE GENOMIC DNA]</scope>
    <source>
        <strain evidence="10">WM001</strain>
    </source>
</reference>
<feature type="transmembrane region" description="Helical" evidence="8">
    <location>
        <begin position="284"/>
        <end position="301"/>
    </location>
</feature>
<dbReference type="Pfam" id="PF12796">
    <property type="entry name" value="Ank_2"/>
    <property type="match status" value="1"/>
</dbReference>
<dbReference type="AlphaFoldDB" id="A0A1R2BWU2"/>
<evidence type="ECO:0000256" key="2">
    <source>
        <dbReference type="ARBA" id="ARBA00022692"/>
    </source>
</evidence>
<keyword evidence="8" id="KW-0012">Acyltransferase</keyword>
<keyword evidence="6 8" id="KW-0472">Membrane</keyword>
<comment type="domain">
    <text evidence="8">The DHHC domain is required for palmitoyltransferase activity.</text>
</comment>
<dbReference type="EMBL" id="MPUH01000386">
    <property type="protein sequence ID" value="OMJ81283.1"/>
    <property type="molecule type" value="Genomic_DNA"/>
</dbReference>
<dbReference type="PROSITE" id="PS50216">
    <property type="entry name" value="DHHC"/>
    <property type="match status" value="1"/>
</dbReference>
<feature type="transmembrane region" description="Helical" evidence="8">
    <location>
        <begin position="412"/>
        <end position="434"/>
    </location>
</feature>
<keyword evidence="3" id="KW-0677">Repeat</keyword>
<dbReference type="InterPro" id="IPR002110">
    <property type="entry name" value="Ankyrin_rpt"/>
</dbReference>
<evidence type="ECO:0000313" key="11">
    <source>
        <dbReference type="Proteomes" id="UP000187209"/>
    </source>
</evidence>
<dbReference type="GO" id="GO:0019706">
    <property type="term" value="F:protein-cysteine S-palmitoyltransferase activity"/>
    <property type="evidence" value="ECO:0007669"/>
    <property type="project" value="UniProtKB-EC"/>
</dbReference>
<proteinExistence type="inferred from homology"/>
<keyword evidence="8" id="KW-0808">Transferase</keyword>
<dbReference type="InterPro" id="IPR001594">
    <property type="entry name" value="Palmitoyltrfase_DHHC"/>
</dbReference>
<dbReference type="Pfam" id="PF13637">
    <property type="entry name" value="Ank_4"/>
    <property type="match status" value="1"/>
</dbReference>
<evidence type="ECO:0000313" key="10">
    <source>
        <dbReference type="EMBL" id="OMJ81283.1"/>
    </source>
</evidence>
<protein>
    <recommendedName>
        <fullName evidence="8">Palmitoyltransferase</fullName>
        <ecNumber evidence="8">2.3.1.225</ecNumber>
    </recommendedName>
</protein>
<dbReference type="Pfam" id="PF00023">
    <property type="entry name" value="Ank"/>
    <property type="match status" value="1"/>
</dbReference>